<dbReference type="Proteomes" id="UP000182237">
    <property type="component" value="Chromosome I"/>
</dbReference>
<feature type="domain" description="UspA" evidence="1">
    <location>
        <begin position="172"/>
        <end position="306"/>
    </location>
</feature>
<dbReference type="STRING" id="1203190.GCA_000312345_00626"/>
<evidence type="ECO:0000313" key="3">
    <source>
        <dbReference type="Proteomes" id="UP000182237"/>
    </source>
</evidence>
<name>A0A1H1USQ3_9CORY</name>
<dbReference type="EMBL" id="LT629765">
    <property type="protein sequence ID" value="SDS75507.1"/>
    <property type="molecule type" value="Genomic_DNA"/>
</dbReference>
<dbReference type="Pfam" id="PF00582">
    <property type="entry name" value="Usp"/>
    <property type="match status" value="1"/>
</dbReference>
<dbReference type="eggNOG" id="COG0589">
    <property type="taxonomic scope" value="Bacteria"/>
</dbReference>
<sequence length="310" mass="33067">MTLDLPQRGSETPSVLRLTVGWDTTSLAGLEFAAWLGRFSASPRSWTKSLAPKKYKKWLAAEKESVTSKALAALADHLPRNQWASEPCTLVDATSEPAALTSAAQSAGADIIVLSSSATLKQARFLASPTADALMHSSPVSLGLVPTGLKLSKKGVTRVNLALLHSGREDTTGLRCAVRLALLLEVPLRLVSVLPEMPDVDSLGSEPAESYEAALSLLDRARDEAFKLVAEETADETTAEPEPPLEVETTLAYGNGWEKAVSSVKWKKGDLICLGSHPSAAQQRVLAGSRASEFLRYAPAPVVIFPRVEG</sequence>
<evidence type="ECO:0000313" key="2">
    <source>
        <dbReference type="EMBL" id="SDS75507.1"/>
    </source>
</evidence>
<organism evidence="2 3">
    <name type="scientific">Corynebacterium timonense</name>
    <dbReference type="NCBI Taxonomy" id="441500"/>
    <lineage>
        <taxon>Bacteria</taxon>
        <taxon>Bacillati</taxon>
        <taxon>Actinomycetota</taxon>
        <taxon>Actinomycetes</taxon>
        <taxon>Mycobacteriales</taxon>
        <taxon>Corynebacteriaceae</taxon>
        <taxon>Corynebacterium</taxon>
    </lineage>
</organism>
<dbReference type="CDD" id="cd00293">
    <property type="entry name" value="USP-like"/>
    <property type="match status" value="1"/>
</dbReference>
<dbReference type="InterPro" id="IPR006016">
    <property type="entry name" value="UspA"/>
</dbReference>
<keyword evidence="3" id="KW-1185">Reference proteome</keyword>
<dbReference type="RefSeq" id="WP_019193483.1">
    <property type="nucleotide sequence ID" value="NZ_LT629765.1"/>
</dbReference>
<evidence type="ECO:0000259" key="1">
    <source>
        <dbReference type="Pfam" id="PF00582"/>
    </source>
</evidence>
<dbReference type="OrthoDB" id="5242641at2"/>
<accession>A0A1H1USQ3</accession>
<dbReference type="SUPFAM" id="SSF52402">
    <property type="entry name" value="Adenine nucleotide alpha hydrolases-like"/>
    <property type="match status" value="2"/>
</dbReference>
<protein>
    <submittedName>
        <fullName evidence="2">Nucleotide-binding universal stress protein, UspA family</fullName>
    </submittedName>
</protein>
<dbReference type="AlphaFoldDB" id="A0A1H1USQ3"/>
<reference evidence="2 3" key="1">
    <citation type="submission" date="2016-10" db="EMBL/GenBank/DDBJ databases">
        <authorList>
            <person name="de Groot N.N."/>
        </authorList>
    </citation>
    <scope>NUCLEOTIDE SEQUENCE [LARGE SCALE GENOMIC DNA]</scope>
    <source>
        <strain evidence="2 3">DSM 45434</strain>
    </source>
</reference>
<gene>
    <name evidence="2" type="ORF">SAMN04488539_2321</name>
</gene>
<proteinExistence type="predicted"/>
<dbReference type="Gene3D" id="3.40.50.12370">
    <property type="match status" value="1"/>
</dbReference>